<reference evidence="4" key="1">
    <citation type="submission" date="2020-05" db="EMBL/GenBank/DDBJ databases">
        <authorList>
            <person name="Chiriac C."/>
            <person name="Salcher M."/>
            <person name="Ghai R."/>
            <person name="Kavagutti S V."/>
        </authorList>
    </citation>
    <scope>NUCLEOTIDE SEQUENCE</scope>
</reference>
<dbReference type="InterPro" id="IPR002638">
    <property type="entry name" value="Quinolinate_PRibosylTrfase_C"/>
</dbReference>
<dbReference type="PANTHER" id="PTHR32179:SF3">
    <property type="entry name" value="NICOTINATE-NUCLEOTIDE PYROPHOSPHORYLASE [CARBOXYLATING]"/>
    <property type="match status" value="1"/>
</dbReference>
<feature type="domain" description="Quinolinate phosphoribosyl transferase C-terminal" evidence="3">
    <location>
        <begin position="1"/>
        <end position="61"/>
    </location>
</feature>
<evidence type="ECO:0000313" key="4">
    <source>
        <dbReference type="EMBL" id="CAB4634976.1"/>
    </source>
</evidence>
<keyword evidence="2" id="KW-0328">Glycosyltransferase</keyword>
<comment type="similarity">
    <text evidence="1">Belongs to the NadC/ModD family.</text>
</comment>
<gene>
    <name evidence="4" type="ORF">UFOPK1906_01717</name>
</gene>
<dbReference type="GO" id="GO:0004514">
    <property type="term" value="F:nicotinate-nucleotide diphosphorylase (carboxylating) activity"/>
    <property type="evidence" value="ECO:0007669"/>
    <property type="project" value="InterPro"/>
</dbReference>
<organism evidence="4">
    <name type="scientific">freshwater metagenome</name>
    <dbReference type="NCBI Taxonomy" id="449393"/>
    <lineage>
        <taxon>unclassified sequences</taxon>
        <taxon>metagenomes</taxon>
        <taxon>ecological metagenomes</taxon>
    </lineage>
</organism>
<sequence length="65" mass="6571">MTTDKIRECVAVASASHRRPLLEASGGITLETIASYSAAGVDCISVGGLTNSAPVLDIGLDIDPA</sequence>
<dbReference type="InterPro" id="IPR013785">
    <property type="entry name" value="Aldolase_TIM"/>
</dbReference>
<keyword evidence="2" id="KW-0808">Transferase</keyword>
<dbReference type="GO" id="GO:0034213">
    <property type="term" value="P:quinolinate catabolic process"/>
    <property type="evidence" value="ECO:0007669"/>
    <property type="project" value="TreeGrafter"/>
</dbReference>
<dbReference type="Gene3D" id="3.20.20.70">
    <property type="entry name" value="Aldolase class I"/>
    <property type="match status" value="1"/>
</dbReference>
<name>A0A6J6JDX9_9ZZZZ</name>
<evidence type="ECO:0000256" key="2">
    <source>
        <dbReference type="ARBA" id="ARBA00022676"/>
    </source>
</evidence>
<dbReference type="GO" id="GO:0005737">
    <property type="term" value="C:cytoplasm"/>
    <property type="evidence" value="ECO:0007669"/>
    <property type="project" value="TreeGrafter"/>
</dbReference>
<dbReference type="Pfam" id="PF01729">
    <property type="entry name" value="QRPTase_C"/>
    <property type="match status" value="1"/>
</dbReference>
<dbReference type="EMBL" id="CAEZVC010000148">
    <property type="protein sequence ID" value="CAB4634976.1"/>
    <property type="molecule type" value="Genomic_DNA"/>
</dbReference>
<protein>
    <submittedName>
        <fullName evidence="4">Unannotated protein</fullName>
    </submittedName>
</protein>
<dbReference type="InterPro" id="IPR036068">
    <property type="entry name" value="Nicotinate_pribotase-like_C"/>
</dbReference>
<accession>A0A6J6JDX9</accession>
<dbReference type="GO" id="GO:0009435">
    <property type="term" value="P:NAD+ biosynthetic process"/>
    <property type="evidence" value="ECO:0007669"/>
    <property type="project" value="InterPro"/>
</dbReference>
<dbReference type="AlphaFoldDB" id="A0A6J6JDX9"/>
<proteinExistence type="inferred from homology"/>
<dbReference type="PANTHER" id="PTHR32179">
    <property type="entry name" value="NICOTINATE-NUCLEOTIDE PYROPHOSPHORYLASE [CARBOXYLATING]"/>
    <property type="match status" value="1"/>
</dbReference>
<evidence type="ECO:0000259" key="3">
    <source>
        <dbReference type="Pfam" id="PF01729"/>
    </source>
</evidence>
<dbReference type="InterPro" id="IPR027277">
    <property type="entry name" value="NadC/ModD"/>
</dbReference>
<dbReference type="SUPFAM" id="SSF51690">
    <property type="entry name" value="Nicotinate/Quinolinate PRTase C-terminal domain-like"/>
    <property type="match status" value="1"/>
</dbReference>
<evidence type="ECO:0000256" key="1">
    <source>
        <dbReference type="ARBA" id="ARBA00009400"/>
    </source>
</evidence>